<comment type="caution">
    <text evidence="2">The sequence shown here is derived from an EMBL/GenBank/DDBJ whole genome shotgun (WGS) entry which is preliminary data.</text>
</comment>
<dbReference type="EMBL" id="JAGKHQ010000015">
    <property type="protein sequence ID" value="KAG7497186.1"/>
    <property type="molecule type" value="Genomic_DNA"/>
</dbReference>
<feature type="region of interest" description="Disordered" evidence="1">
    <location>
        <begin position="104"/>
        <end position="128"/>
    </location>
</feature>
<reference evidence="2 3" key="1">
    <citation type="journal article" date="2021" name="Sci. Rep.">
        <title>Chromosome anchoring in Senegalese sole (Solea senegalensis) reveals sex-associated markers and genome rearrangements in flatfish.</title>
        <authorList>
            <person name="Guerrero-Cozar I."/>
            <person name="Gomez-Garrido J."/>
            <person name="Berbel C."/>
            <person name="Martinez-Blanch J.F."/>
            <person name="Alioto T."/>
            <person name="Claros M.G."/>
            <person name="Gagnaire P.A."/>
            <person name="Manchado M."/>
        </authorList>
    </citation>
    <scope>NUCLEOTIDE SEQUENCE [LARGE SCALE GENOMIC DNA]</scope>
    <source>
        <strain evidence="2">Sse05_10M</strain>
    </source>
</reference>
<evidence type="ECO:0000313" key="2">
    <source>
        <dbReference type="EMBL" id="KAG7497186.1"/>
    </source>
</evidence>
<keyword evidence="3" id="KW-1185">Reference proteome</keyword>
<dbReference type="Proteomes" id="UP000693946">
    <property type="component" value="Linkage Group LG3"/>
</dbReference>
<protein>
    <submittedName>
        <fullName evidence="2">Uncharacterized protein</fullName>
    </submittedName>
</protein>
<dbReference type="AlphaFoldDB" id="A0AAV6QUT2"/>
<feature type="compositionally biased region" description="Pro residues" evidence="1">
    <location>
        <begin position="115"/>
        <end position="125"/>
    </location>
</feature>
<sequence>MRTKGFSCGGFGTQSSHDALGCDDTAASTGLPTDTSVTSQPPQKHTCGIPPLWSDLPPPPAVFTLGAKLRLTVFCPVFVGSHGGHLWRGLRFREQKQRVWPVWASEGRGGRGGGDPPPPPPPNTHPPHRAVLHPALGGQRAGYHHHHQWKSRGAETLCPQWDVNQELQLLQFTCHHARQTRGRRADLYSSAVAQKSPVFFNVFNYSCIKTRAELELARAAVSQTMGS</sequence>
<evidence type="ECO:0000256" key="1">
    <source>
        <dbReference type="SAM" id="MobiDB-lite"/>
    </source>
</evidence>
<accession>A0AAV6QUT2</accession>
<organism evidence="2 3">
    <name type="scientific">Solea senegalensis</name>
    <name type="common">Senegalese sole</name>
    <dbReference type="NCBI Taxonomy" id="28829"/>
    <lineage>
        <taxon>Eukaryota</taxon>
        <taxon>Metazoa</taxon>
        <taxon>Chordata</taxon>
        <taxon>Craniata</taxon>
        <taxon>Vertebrata</taxon>
        <taxon>Euteleostomi</taxon>
        <taxon>Actinopterygii</taxon>
        <taxon>Neopterygii</taxon>
        <taxon>Teleostei</taxon>
        <taxon>Neoteleostei</taxon>
        <taxon>Acanthomorphata</taxon>
        <taxon>Carangaria</taxon>
        <taxon>Pleuronectiformes</taxon>
        <taxon>Pleuronectoidei</taxon>
        <taxon>Soleidae</taxon>
        <taxon>Solea</taxon>
    </lineage>
</organism>
<name>A0AAV6QUT2_SOLSE</name>
<proteinExistence type="predicted"/>
<evidence type="ECO:0000313" key="3">
    <source>
        <dbReference type="Proteomes" id="UP000693946"/>
    </source>
</evidence>
<gene>
    <name evidence="2" type="ORF">JOB18_033118</name>
</gene>